<name>A0A090VHD9_9FLAO</name>
<feature type="chain" id="PRO_5001865283" evidence="1">
    <location>
        <begin position="22"/>
        <end position="154"/>
    </location>
</feature>
<comment type="caution">
    <text evidence="2">The sequence shown here is derived from an EMBL/GenBank/DDBJ whole genome shotgun (WGS) entry which is preliminary data.</text>
</comment>
<evidence type="ECO:0000256" key="1">
    <source>
        <dbReference type="SAM" id="SignalP"/>
    </source>
</evidence>
<organism evidence="2 3">
    <name type="scientific">Algibacter lectus</name>
    <dbReference type="NCBI Taxonomy" id="221126"/>
    <lineage>
        <taxon>Bacteria</taxon>
        <taxon>Pseudomonadati</taxon>
        <taxon>Bacteroidota</taxon>
        <taxon>Flavobacteriia</taxon>
        <taxon>Flavobacteriales</taxon>
        <taxon>Flavobacteriaceae</taxon>
        <taxon>Algibacter</taxon>
    </lineage>
</organism>
<accession>A0A090VHD9</accession>
<gene>
    <name evidence="2" type="ORF">JCM19300_2314</name>
</gene>
<sequence length="154" mass="17786">MKSNLHLIVLFLSIINFSAFAQDTNAVKYTASSKGKFFVSWGGNRDSFSKSDIHFEGDNYNFTIKDATARDKPKGWHLDYINPTRMTIPQTNFKMGYFISDKYSISLGLDHMKYVMENEKTRTLSGYIDLPTTEEGQNLTVYTTTRLPFYQKIF</sequence>
<protein>
    <submittedName>
        <fullName evidence="2">Putative outermembrane protein</fullName>
    </submittedName>
</protein>
<feature type="signal peptide" evidence="1">
    <location>
        <begin position="1"/>
        <end position="21"/>
    </location>
</feature>
<dbReference type="AlphaFoldDB" id="A0A090VHD9"/>
<evidence type="ECO:0000313" key="3">
    <source>
        <dbReference type="Proteomes" id="UP000029644"/>
    </source>
</evidence>
<evidence type="ECO:0000313" key="2">
    <source>
        <dbReference type="EMBL" id="GAL64161.1"/>
    </source>
</evidence>
<proteinExistence type="predicted"/>
<dbReference type="EMBL" id="BBNQ01000016">
    <property type="protein sequence ID" value="GAL64161.1"/>
    <property type="molecule type" value="Genomic_DNA"/>
</dbReference>
<keyword evidence="1" id="KW-0732">Signal</keyword>
<dbReference type="RefSeq" id="WP_369441234.1">
    <property type="nucleotide sequence ID" value="NZ_BBNQ01000016.1"/>
</dbReference>
<reference evidence="2 3" key="1">
    <citation type="journal article" date="2014" name="Genome Announc.">
        <title>Draft Genome Sequences of Marine Flavobacterium Algibacter lectus Strains SS8 and NR4.</title>
        <authorList>
            <person name="Takatani N."/>
            <person name="Nakanishi M."/>
            <person name="Meirelles P."/>
            <person name="Mino S."/>
            <person name="Suda W."/>
            <person name="Oshima K."/>
            <person name="Hattori M."/>
            <person name="Ohkuma M."/>
            <person name="Hosokawa M."/>
            <person name="Miyashita K."/>
            <person name="Thompson F.L."/>
            <person name="Niwa A."/>
            <person name="Sawabe T."/>
            <person name="Sawabe T."/>
        </authorList>
    </citation>
    <scope>NUCLEOTIDE SEQUENCE [LARGE SCALE GENOMIC DNA]</scope>
    <source>
        <strain evidence="2 3">JCM 19300</strain>
    </source>
</reference>
<dbReference type="Proteomes" id="UP000029644">
    <property type="component" value="Unassembled WGS sequence"/>
</dbReference>